<feature type="compositionally biased region" description="Gly residues" evidence="1">
    <location>
        <begin position="889"/>
        <end position="904"/>
    </location>
</feature>
<dbReference type="PANTHER" id="PTHR24559:SF427">
    <property type="entry name" value="RNA-DIRECTED DNA POLYMERASE"/>
    <property type="match status" value="1"/>
</dbReference>
<accession>A0A6L2P063</accession>
<dbReference type="PROSITE" id="PS00141">
    <property type="entry name" value="ASP_PROTEASE"/>
    <property type="match status" value="1"/>
</dbReference>
<dbReference type="Gene3D" id="3.10.10.10">
    <property type="entry name" value="HIV Type 1 Reverse Transcriptase, subunit A, domain 1"/>
    <property type="match status" value="1"/>
</dbReference>
<dbReference type="GO" id="GO:0003964">
    <property type="term" value="F:RNA-directed DNA polymerase activity"/>
    <property type="evidence" value="ECO:0007669"/>
    <property type="project" value="UniProtKB-KW"/>
</dbReference>
<evidence type="ECO:0000256" key="1">
    <source>
        <dbReference type="SAM" id="MobiDB-lite"/>
    </source>
</evidence>
<dbReference type="PANTHER" id="PTHR24559">
    <property type="entry name" value="TRANSPOSON TY3-I GAG-POL POLYPROTEIN"/>
    <property type="match status" value="1"/>
</dbReference>
<protein>
    <submittedName>
        <fullName evidence="2">Reverse transcriptase domain-containing protein</fullName>
    </submittedName>
</protein>
<feature type="region of interest" description="Disordered" evidence="1">
    <location>
        <begin position="402"/>
        <end position="423"/>
    </location>
</feature>
<keyword evidence="2" id="KW-0808">Transferase</keyword>
<dbReference type="AlphaFoldDB" id="A0A6L2P063"/>
<dbReference type="InterPro" id="IPR001969">
    <property type="entry name" value="Aspartic_peptidase_AS"/>
</dbReference>
<dbReference type="SUPFAM" id="SSF56672">
    <property type="entry name" value="DNA/RNA polymerases"/>
    <property type="match status" value="1"/>
</dbReference>
<comment type="caution">
    <text evidence="2">The sequence shown here is derived from an EMBL/GenBank/DDBJ whole genome shotgun (WGS) entry which is preliminary data.</text>
</comment>
<sequence length="1197" mass="133095">METMKAFASSFLAGGKKRDETSLRAYTWRLQVKVYPKNKSPGNPKGLLKKLDRVMSNVSFVDKFPNANAQFLPFVVFDHTPTVLNIPSIPGPNPKLFKFANILASKAEFLPVVKICYGLDPTNFELRSEEISLLNAFKGAIKDEELFLKQRSKVTWLSEGDFNTRYFHNVMKERRNRNMVENMEDLDGNFFLGKDVRGIEDDMDPGPDGYSSKFFKASWSVVGLEFTKAIQDFSLMNALDEFSSVSGLTPDLGKSLVFFGNVPCHTRSATLNIFPFPAGSLPIMYLGVPLAPSRLYKKQCDPLIDKVKCRGVALREIQVKWDDVCGIKIQGGLGIKSWKTWNLALMALHPKWRAKITAIKESKDLTSLSLDELIGNLKVYEVIIKKDFKMVKGKREQSRSLALKAKKKSSDEENSTSDSEDEEYCRDQRSNISGDTCFLLGSVWGCDRLVSRSKVIENEVMAAPVISISLDVSVESMGSSFPRVILIEYISIEVSVSPKVGAAAVASPTGVLKLDTHSTSEADPLEKLDTEIPERHVSPTTSTTEIPTTPILPAPSAIVAPSSEYPLASVVAPPGIRRRRAIHSSREGHSYWSTLPTPWCSEAYLHWRSAPLSTIYPLKTSESSAEDSSFESSVRPSRKRCRSSAATMTSSIHSTRALVPSHADLLLHRKRFRDSFSLEDSVKEDIDTDVLKDIEANATAIEVAVDRDVEAEIDAGIGVEVDVTIDVVEEVEDEVESSDRGTMEVGVDMDAGIDIPDGMLMPDAVERLEQRQLEAGQLIASGERAGLSDKTRSLERENLKVRALLSIERGWVDSLRRHMALSQEEFRHVRKDCDDIRRRLRRLESCVEMCLGFQEALTAYEATRAANALEAENQSQNDSDGDNGNGKNKNGGNGNGENGNGGNGNLNENNRCDRPVARECTYQDFMKCQPLNFKGTEGVVGLTRGKAYVLGGGDTKPDSNVVKGTFLLNNHYAFVLFDSGADRSFVSSSFSTLLDIILDTLNVSYDVELADVIVSETNTVLRGSNHHAVIICDKKIVRIPYGDEVLIVQGDRGGKGEKLKLCIISCSKTQKVPEEDIPKTSFRTRYSHYEFQVMPFGLTNAPTSEEEHAEHLKLILELLKKEELYAKFSKCNFWLSRVQFLGHVIDSEGIHVDPAKNCKPMTKLTQKNVKYDWSEKAEAAFQLLKQKLCSAPILARF</sequence>
<organism evidence="2">
    <name type="scientific">Tanacetum cinerariifolium</name>
    <name type="common">Dalmatian daisy</name>
    <name type="synonym">Chrysanthemum cinerariifolium</name>
    <dbReference type="NCBI Taxonomy" id="118510"/>
    <lineage>
        <taxon>Eukaryota</taxon>
        <taxon>Viridiplantae</taxon>
        <taxon>Streptophyta</taxon>
        <taxon>Embryophyta</taxon>
        <taxon>Tracheophyta</taxon>
        <taxon>Spermatophyta</taxon>
        <taxon>Magnoliopsida</taxon>
        <taxon>eudicotyledons</taxon>
        <taxon>Gunneridae</taxon>
        <taxon>Pentapetalae</taxon>
        <taxon>asterids</taxon>
        <taxon>campanulids</taxon>
        <taxon>Asterales</taxon>
        <taxon>Asteraceae</taxon>
        <taxon>Asteroideae</taxon>
        <taxon>Anthemideae</taxon>
        <taxon>Anthemidinae</taxon>
        <taxon>Tanacetum</taxon>
    </lineage>
</organism>
<reference evidence="2" key="1">
    <citation type="journal article" date="2019" name="Sci. Rep.">
        <title>Draft genome of Tanacetum cinerariifolium, the natural source of mosquito coil.</title>
        <authorList>
            <person name="Yamashiro T."/>
            <person name="Shiraishi A."/>
            <person name="Satake H."/>
            <person name="Nakayama K."/>
        </authorList>
    </citation>
    <scope>NUCLEOTIDE SEQUENCE</scope>
</reference>
<gene>
    <name evidence="2" type="ORF">Tci_062212</name>
</gene>
<feature type="compositionally biased region" description="Acidic residues" evidence="1">
    <location>
        <begin position="412"/>
        <end position="423"/>
    </location>
</feature>
<dbReference type="InterPro" id="IPR043502">
    <property type="entry name" value="DNA/RNA_pol_sf"/>
</dbReference>
<name>A0A6L2P063_TANCI</name>
<dbReference type="Gene3D" id="3.30.70.270">
    <property type="match status" value="1"/>
</dbReference>
<dbReference type="InterPro" id="IPR043128">
    <property type="entry name" value="Rev_trsase/Diguanyl_cyclase"/>
</dbReference>
<keyword evidence="2" id="KW-0695">RNA-directed DNA polymerase</keyword>
<dbReference type="GO" id="GO:0006508">
    <property type="term" value="P:proteolysis"/>
    <property type="evidence" value="ECO:0007669"/>
    <property type="project" value="InterPro"/>
</dbReference>
<feature type="region of interest" description="Disordered" evidence="1">
    <location>
        <begin position="871"/>
        <end position="910"/>
    </location>
</feature>
<proteinExistence type="predicted"/>
<evidence type="ECO:0000313" key="2">
    <source>
        <dbReference type="EMBL" id="GEU90234.1"/>
    </source>
</evidence>
<keyword evidence="2" id="KW-0548">Nucleotidyltransferase</keyword>
<dbReference type="InterPro" id="IPR053134">
    <property type="entry name" value="RNA-dir_DNA_polymerase"/>
</dbReference>
<dbReference type="GO" id="GO:0004190">
    <property type="term" value="F:aspartic-type endopeptidase activity"/>
    <property type="evidence" value="ECO:0007669"/>
    <property type="project" value="InterPro"/>
</dbReference>
<dbReference type="Pfam" id="PF08284">
    <property type="entry name" value="RVP_2"/>
    <property type="match status" value="1"/>
</dbReference>
<dbReference type="EMBL" id="BKCJ010010140">
    <property type="protein sequence ID" value="GEU90234.1"/>
    <property type="molecule type" value="Genomic_DNA"/>
</dbReference>